<dbReference type="AlphaFoldDB" id="S3CX78"/>
<dbReference type="GO" id="GO:0000981">
    <property type="term" value="F:DNA-binding transcription factor activity, RNA polymerase II-specific"/>
    <property type="evidence" value="ECO:0007669"/>
    <property type="project" value="InterPro"/>
</dbReference>
<dbReference type="HOGENOM" id="CLU_642588_0_0_1"/>
<dbReference type="Pfam" id="PF00172">
    <property type="entry name" value="Zn_clus"/>
    <property type="match status" value="1"/>
</dbReference>
<evidence type="ECO:0000256" key="1">
    <source>
        <dbReference type="ARBA" id="ARBA00023242"/>
    </source>
</evidence>
<keyword evidence="4" id="KW-0238">DNA-binding</keyword>
<dbReference type="EMBL" id="KE145363">
    <property type="protein sequence ID" value="EPE30952.1"/>
    <property type="molecule type" value="Genomic_DNA"/>
</dbReference>
<organism evidence="4 5">
    <name type="scientific">Glarea lozoyensis (strain ATCC 20868 / MF5171)</name>
    <dbReference type="NCBI Taxonomy" id="1116229"/>
    <lineage>
        <taxon>Eukaryota</taxon>
        <taxon>Fungi</taxon>
        <taxon>Dikarya</taxon>
        <taxon>Ascomycota</taxon>
        <taxon>Pezizomycotina</taxon>
        <taxon>Leotiomycetes</taxon>
        <taxon>Helotiales</taxon>
        <taxon>Helotiaceae</taxon>
        <taxon>Glarea</taxon>
    </lineage>
</organism>
<dbReference type="GO" id="GO:0003677">
    <property type="term" value="F:DNA binding"/>
    <property type="evidence" value="ECO:0007669"/>
    <property type="project" value="UniProtKB-KW"/>
</dbReference>
<evidence type="ECO:0000313" key="4">
    <source>
        <dbReference type="EMBL" id="EPE30952.1"/>
    </source>
</evidence>
<dbReference type="Gene3D" id="4.10.240.10">
    <property type="entry name" value="Zn(2)-C6 fungal-type DNA-binding domain"/>
    <property type="match status" value="1"/>
</dbReference>
<name>S3CX78_GLAL2</name>
<gene>
    <name evidence="4" type="ORF">GLAREA_03919</name>
</gene>
<accession>S3CX78</accession>
<dbReference type="PROSITE" id="PS00463">
    <property type="entry name" value="ZN2_CY6_FUNGAL_1"/>
    <property type="match status" value="1"/>
</dbReference>
<feature type="compositionally biased region" description="Polar residues" evidence="2">
    <location>
        <begin position="289"/>
        <end position="305"/>
    </location>
</feature>
<dbReference type="RefSeq" id="XP_008082363.1">
    <property type="nucleotide sequence ID" value="XM_008084172.1"/>
</dbReference>
<evidence type="ECO:0000256" key="2">
    <source>
        <dbReference type="SAM" id="MobiDB-lite"/>
    </source>
</evidence>
<dbReference type="KEGG" id="glz:GLAREA_03919"/>
<proteinExistence type="predicted"/>
<feature type="compositionally biased region" description="Basic and acidic residues" evidence="2">
    <location>
        <begin position="205"/>
        <end position="214"/>
    </location>
</feature>
<keyword evidence="1" id="KW-0539">Nucleus</keyword>
<protein>
    <submittedName>
        <fullName evidence="4">Zn2/Cys6 DNA-binding protein</fullName>
    </submittedName>
</protein>
<evidence type="ECO:0000259" key="3">
    <source>
        <dbReference type="PROSITE" id="PS50048"/>
    </source>
</evidence>
<evidence type="ECO:0000313" key="5">
    <source>
        <dbReference type="Proteomes" id="UP000016922"/>
    </source>
</evidence>
<dbReference type="SUPFAM" id="SSF57701">
    <property type="entry name" value="Zn2/Cys6 DNA-binding domain"/>
    <property type="match status" value="1"/>
</dbReference>
<keyword evidence="5" id="KW-1185">Reference proteome</keyword>
<feature type="region of interest" description="Disordered" evidence="2">
    <location>
        <begin position="154"/>
        <end position="219"/>
    </location>
</feature>
<dbReference type="InterPro" id="IPR036864">
    <property type="entry name" value="Zn2-C6_fun-type_DNA-bd_sf"/>
</dbReference>
<dbReference type="GO" id="GO:0008270">
    <property type="term" value="F:zinc ion binding"/>
    <property type="evidence" value="ECO:0007669"/>
    <property type="project" value="InterPro"/>
</dbReference>
<dbReference type="Proteomes" id="UP000016922">
    <property type="component" value="Unassembled WGS sequence"/>
</dbReference>
<feature type="domain" description="Zn(2)-C6 fungal-type" evidence="3">
    <location>
        <begin position="18"/>
        <end position="50"/>
    </location>
</feature>
<dbReference type="GeneID" id="19462974"/>
<dbReference type="PROSITE" id="PS50048">
    <property type="entry name" value="ZN2_CY6_FUNGAL_2"/>
    <property type="match status" value="1"/>
</dbReference>
<dbReference type="OrthoDB" id="4222821at2759"/>
<dbReference type="CDD" id="cd00067">
    <property type="entry name" value="GAL4"/>
    <property type="match status" value="1"/>
</dbReference>
<dbReference type="InterPro" id="IPR001138">
    <property type="entry name" value="Zn2Cys6_DnaBD"/>
</dbReference>
<reference evidence="4 5" key="1">
    <citation type="journal article" date="2013" name="BMC Genomics">
        <title>Genomics-driven discovery of the pneumocandin biosynthetic gene cluster in the fungus Glarea lozoyensis.</title>
        <authorList>
            <person name="Chen L."/>
            <person name="Yue Q."/>
            <person name="Zhang X."/>
            <person name="Xiang M."/>
            <person name="Wang C."/>
            <person name="Li S."/>
            <person name="Che Y."/>
            <person name="Ortiz-Lopez F.J."/>
            <person name="Bills G.F."/>
            <person name="Liu X."/>
            <person name="An Z."/>
        </authorList>
    </citation>
    <scope>NUCLEOTIDE SEQUENCE [LARGE SCALE GENOMIC DNA]</scope>
    <source>
        <strain evidence="5">ATCC 20868 / MF5171</strain>
    </source>
</reference>
<feature type="region of interest" description="Disordered" evidence="2">
    <location>
        <begin position="278"/>
        <end position="305"/>
    </location>
</feature>
<sequence>MLKTRGGAGRYQPARRTVCDRCHGQKLRCERDDKSDSCKRCRKAGAMCLVTPFVRIRRPSVMEPRGIPTREAQAWNPRTGEETGYCTRTPEEEISPSNYLNNETMFWSTVDTDRATFQDNAEHNMALENLLFSPTLTPEAEFGQLQDMNWERRQYQRDDSGCGMSLSPTRQTAILPSGSGSTSSQLDSPRDSMPAERTIQPVDEPSTRQPKDHAETEDEVAIQRLSKLHSSLYSSSTTSSRNGGTGVMNHLPVETLHSYAVALIDVIRSVTALTKQQNIDTPPYDLPKSETSTDQSSNHPTQIKPGTNPSITFLVLGCYSRLLTLFSRTVHHADSALTLLTHSPSNPDREQNSIDLVQMMSSIEYLTIRINNAVYSMTPNQPSIPSTPAALPWDIVCAPMQTICDQKERLHDMIQRVSKSLREGPVV</sequence>